<reference evidence="1 2" key="1">
    <citation type="submission" date="2014-02" db="EMBL/GenBank/DDBJ databases">
        <title>Aquamicrobium defluvii Genome sequencing.</title>
        <authorList>
            <person name="Wang X."/>
        </authorList>
    </citation>
    <scope>NUCLEOTIDE SEQUENCE [LARGE SCALE GENOMIC DNA]</scope>
    <source>
        <strain evidence="1 2">W13Z1</strain>
    </source>
</reference>
<accession>A0A011V113</accession>
<dbReference type="InterPro" id="IPR038125">
    <property type="entry name" value="HTHP_sf"/>
</dbReference>
<comment type="caution">
    <text evidence="1">The sequence shown here is derived from an EMBL/GenBank/DDBJ whole genome shotgun (WGS) entry which is preliminary data.</text>
</comment>
<organism evidence="1 2">
    <name type="scientific">Aquamicrobium defluvii</name>
    <dbReference type="NCBI Taxonomy" id="69279"/>
    <lineage>
        <taxon>Bacteria</taxon>
        <taxon>Pseudomonadati</taxon>
        <taxon>Pseudomonadota</taxon>
        <taxon>Alphaproteobacteria</taxon>
        <taxon>Hyphomicrobiales</taxon>
        <taxon>Phyllobacteriaceae</taxon>
        <taxon>Aquamicrobium</taxon>
    </lineage>
</organism>
<protein>
    <submittedName>
        <fullName evidence="1">Peroxidase</fullName>
    </submittedName>
</protein>
<gene>
    <name evidence="1" type="ORF">BG36_16140</name>
</gene>
<dbReference type="eggNOG" id="ENOG5032YGW">
    <property type="taxonomic scope" value="Bacteria"/>
</dbReference>
<dbReference type="AlphaFoldDB" id="A0A011V113"/>
<keyword evidence="1" id="KW-0560">Oxidoreductase</keyword>
<dbReference type="RefSeq" id="WP_035031891.1">
    <property type="nucleotide sequence ID" value="NZ_KK073906.1"/>
</dbReference>
<dbReference type="STRING" id="69279.BG36_16140"/>
<dbReference type="InterPro" id="IPR021111">
    <property type="entry name" value="Hexamer_Tyr-coord_heme_pr_HTHP"/>
</dbReference>
<evidence type="ECO:0000313" key="2">
    <source>
        <dbReference type="Proteomes" id="UP000019849"/>
    </source>
</evidence>
<keyword evidence="1" id="KW-0575">Peroxidase</keyword>
<dbReference type="Gene3D" id="6.10.80.10">
    <property type="entry name" value="Hexameric tyrosine-coordinated heme protein (HTHP)"/>
    <property type="match status" value="1"/>
</dbReference>
<proteinExistence type="predicted"/>
<dbReference type="HOGENOM" id="CLU_175440_1_0_5"/>
<evidence type="ECO:0000313" key="1">
    <source>
        <dbReference type="EMBL" id="EXL02115.1"/>
    </source>
</evidence>
<dbReference type="EMBL" id="JENY01000034">
    <property type="protein sequence ID" value="EXL02115.1"/>
    <property type="molecule type" value="Genomic_DNA"/>
</dbReference>
<dbReference type="PATRIC" id="fig|69279.3.peg.4291"/>
<dbReference type="GO" id="GO:0004601">
    <property type="term" value="F:peroxidase activity"/>
    <property type="evidence" value="ECO:0007669"/>
    <property type="project" value="UniProtKB-KW"/>
</dbReference>
<name>A0A011V113_9HYPH</name>
<dbReference type="Proteomes" id="UP000019849">
    <property type="component" value="Unassembled WGS sequence"/>
</dbReference>
<sequence>MAETWLPTLKTATPQEGFELATKLARIGVKVTQPSAELRDKLRAAYEQDTVQLIASSQVIATHFQTVAAANNYWRD</sequence>
<dbReference type="Pfam" id="PF11534">
    <property type="entry name" value="HTHP"/>
    <property type="match status" value="1"/>
</dbReference>